<feature type="transmembrane region" description="Helical" evidence="9">
    <location>
        <begin position="481"/>
        <end position="502"/>
    </location>
</feature>
<dbReference type="EMBL" id="AP018448">
    <property type="protein sequence ID" value="BBC33719.1"/>
    <property type="molecule type" value="Genomic_DNA"/>
</dbReference>
<evidence type="ECO:0000256" key="2">
    <source>
        <dbReference type="ARBA" id="ARBA00005982"/>
    </source>
</evidence>
<evidence type="ECO:0000256" key="9">
    <source>
        <dbReference type="SAM" id="Phobius"/>
    </source>
</evidence>
<dbReference type="PROSITE" id="PS50850">
    <property type="entry name" value="MFS"/>
    <property type="match status" value="1"/>
</dbReference>
<dbReference type="Proteomes" id="UP001321542">
    <property type="component" value="Chromosome"/>
</dbReference>
<sequence>MASSLTKDSAGRGTPGPQWTFFGHPSGLATLFLTEMWERFSYYGMKALLTVYLLSGGPDAGKGGQGGGLAMDLATTTTIVAVYSAMVYLLAMPGGWLGDRVWGPRKTVTIAAVTIMSGHLVLALPGGQAPFFAGLALVAAGSGLLKANISTMVGHLYDGPQDPRRDGGFTIFYMGINAGAFFAPLLIGTVGQEVDWHLGFGLAAVGMALGLAVFLLGTHTLNPRSSVVPKPLAAEERASWLRKGLLWLSVAVVFYGVVGLTGHFTLNWAMIPLTVIGLVVPAGVLLRIKRDKELDAAEQSKMTGYIWFFVAAAVFWMIYDQGASTVQAFGSDGEKVAGSLLGFEFPTSWYQSLNPLFIMALAPVFAWLWLWLNRRGKEPSTVVKFAMALMLIGVSFFFFLIPLAMAADGTLTSPMWLVGIYFIQTVGELCLSPVGLSVTTKMAPAKYASQMMGVWFLAVTAGDSVTGLLSNPAVGGFDLSGTGMVAVEAALAVLAGLAIYLYRRKVRALTGDVH</sequence>
<keyword evidence="12" id="KW-1185">Reference proteome</keyword>
<keyword evidence="6 9" id="KW-1133">Transmembrane helix</keyword>
<accession>A0ABM8HL03</accession>
<dbReference type="RefSeq" id="WP_286253466.1">
    <property type="nucleotide sequence ID" value="NZ_AP018448.1"/>
</dbReference>
<feature type="transmembrane region" description="Helical" evidence="9">
    <location>
        <begin position="245"/>
        <end position="264"/>
    </location>
</feature>
<feature type="transmembrane region" description="Helical" evidence="9">
    <location>
        <begin position="270"/>
        <end position="288"/>
    </location>
</feature>
<dbReference type="PROSITE" id="PS01023">
    <property type="entry name" value="PTR2_2"/>
    <property type="match status" value="1"/>
</dbReference>
<protein>
    <submittedName>
        <fullName evidence="11">Amino acid transporter</fullName>
    </submittedName>
</protein>
<feature type="transmembrane region" description="Helical" evidence="9">
    <location>
        <begin position="170"/>
        <end position="190"/>
    </location>
</feature>
<keyword evidence="5 8" id="KW-0812">Transmembrane</keyword>
<dbReference type="SUPFAM" id="SSF103473">
    <property type="entry name" value="MFS general substrate transporter"/>
    <property type="match status" value="1"/>
</dbReference>
<evidence type="ECO:0000256" key="8">
    <source>
        <dbReference type="RuleBase" id="RU003755"/>
    </source>
</evidence>
<keyword evidence="4" id="KW-1003">Cell membrane</keyword>
<dbReference type="Pfam" id="PF00854">
    <property type="entry name" value="PTR2"/>
    <property type="match status" value="1"/>
</dbReference>
<dbReference type="InterPro" id="IPR050171">
    <property type="entry name" value="MFS_Transporters"/>
</dbReference>
<comment type="subcellular location">
    <subcellularLocation>
        <location evidence="1">Cell membrane</location>
        <topology evidence="1">Multi-pass membrane protein</topology>
    </subcellularLocation>
    <subcellularLocation>
        <location evidence="8">Membrane</location>
        <topology evidence="8">Multi-pass membrane protein</topology>
    </subcellularLocation>
</comment>
<dbReference type="PANTHER" id="PTHR23517:SF15">
    <property type="entry name" value="PROTON-DEPENDENT OLIGOPEPTIDE FAMILY TRANSPORT PROTEIN"/>
    <property type="match status" value="1"/>
</dbReference>
<evidence type="ECO:0000256" key="6">
    <source>
        <dbReference type="ARBA" id="ARBA00022989"/>
    </source>
</evidence>
<organism evidence="11 12">
    <name type="scientific">Streptomyces graminofaciens</name>
    <dbReference type="NCBI Taxonomy" id="68212"/>
    <lineage>
        <taxon>Bacteria</taxon>
        <taxon>Bacillati</taxon>
        <taxon>Actinomycetota</taxon>
        <taxon>Actinomycetes</taxon>
        <taxon>Kitasatosporales</taxon>
        <taxon>Streptomycetaceae</taxon>
        <taxon>Streptomyces</taxon>
    </lineage>
</organism>
<evidence type="ECO:0000256" key="1">
    <source>
        <dbReference type="ARBA" id="ARBA00004651"/>
    </source>
</evidence>
<dbReference type="InterPro" id="IPR020846">
    <property type="entry name" value="MFS_dom"/>
</dbReference>
<feature type="transmembrane region" description="Helical" evidence="9">
    <location>
        <begin position="196"/>
        <end position="216"/>
    </location>
</feature>
<evidence type="ECO:0000256" key="7">
    <source>
        <dbReference type="ARBA" id="ARBA00023136"/>
    </source>
</evidence>
<keyword evidence="3 8" id="KW-0813">Transport</keyword>
<name>A0ABM8HL03_9ACTN</name>
<feature type="transmembrane region" description="Helical" evidence="9">
    <location>
        <begin position="451"/>
        <end position="469"/>
    </location>
</feature>
<comment type="similarity">
    <text evidence="2 8">Belongs to the major facilitator superfamily. Proton-dependent oligopeptide transporter (POT/PTR) (TC 2.A.17) family.</text>
</comment>
<evidence type="ECO:0000313" key="12">
    <source>
        <dbReference type="Proteomes" id="UP001321542"/>
    </source>
</evidence>
<dbReference type="InterPro" id="IPR018456">
    <property type="entry name" value="PTR2_symporter_CS"/>
</dbReference>
<dbReference type="InterPro" id="IPR005279">
    <property type="entry name" value="Dipep/tripep_permease"/>
</dbReference>
<reference evidence="11 12" key="1">
    <citation type="journal article" date="2010" name="ChemBioChem">
        <title>Cloning and characterization of the biosynthetic gene cluster of 16-membered macrolide antibiotic FD-891: involvement of a dual functional cytochrome P450 monooxygenase catalyzing epoxidation and hydroxylation.</title>
        <authorList>
            <person name="Kudo F."/>
            <person name="Motegi A."/>
            <person name="Mizoue K."/>
            <person name="Eguchi T."/>
        </authorList>
    </citation>
    <scope>NUCLEOTIDE SEQUENCE [LARGE SCALE GENOMIC DNA]</scope>
    <source>
        <strain evidence="11 12">A-8890</strain>
    </source>
</reference>
<feature type="domain" description="Major facilitator superfamily (MFS) profile" evidence="10">
    <location>
        <begin position="27"/>
        <end position="507"/>
    </location>
</feature>
<dbReference type="InterPro" id="IPR036259">
    <property type="entry name" value="MFS_trans_sf"/>
</dbReference>
<evidence type="ECO:0000256" key="4">
    <source>
        <dbReference type="ARBA" id="ARBA00022475"/>
    </source>
</evidence>
<reference evidence="11 12" key="2">
    <citation type="journal article" date="2023" name="ChemBioChem">
        <title>Acyltransferase Domain Exchange between Two Independent Type I Polyketide Synthases in the Same Producer Strain of Macrolide Antibiotics.</title>
        <authorList>
            <person name="Kudo F."/>
            <person name="Kishikawa K."/>
            <person name="Tsuboi K."/>
            <person name="Kido T."/>
            <person name="Usui T."/>
            <person name="Hashimoto J."/>
            <person name="Shin-Ya K."/>
            <person name="Miyanaga A."/>
            <person name="Eguchi T."/>
        </authorList>
    </citation>
    <scope>NUCLEOTIDE SEQUENCE [LARGE SCALE GENOMIC DNA]</scope>
    <source>
        <strain evidence="11 12">A-8890</strain>
    </source>
</reference>
<dbReference type="NCBIfam" id="TIGR00924">
    <property type="entry name" value="yjdL_sub1_fam"/>
    <property type="match status" value="1"/>
</dbReference>
<feature type="transmembrane region" description="Helical" evidence="9">
    <location>
        <begin position="131"/>
        <end position="149"/>
    </location>
</feature>
<proteinExistence type="inferred from homology"/>
<feature type="transmembrane region" description="Helical" evidence="9">
    <location>
        <begin position="108"/>
        <end position="125"/>
    </location>
</feature>
<dbReference type="Gene3D" id="1.20.1250.20">
    <property type="entry name" value="MFS general substrate transporter like domains"/>
    <property type="match status" value="1"/>
</dbReference>
<evidence type="ECO:0000256" key="5">
    <source>
        <dbReference type="ARBA" id="ARBA00022692"/>
    </source>
</evidence>
<evidence type="ECO:0000313" key="11">
    <source>
        <dbReference type="EMBL" id="BBC33719.1"/>
    </source>
</evidence>
<feature type="transmembrane region" description="Helical" evidence="9">
    <location>
        <begin position="349"/>
        <end position="370"/>
    </location>
</feature>
<feature type="transmembrane region" description="Helical" evidence="9">
    <location>
        <begin position="382"/>
        <end position="404"/>
    </location>
</feature>
<evidence type="ECO:0000259" key="10">
    <source>
        <dbReference type="PROSITE" id="PS50850"/>
    </source>
</evidence>
<dbReference type="CDD" id="cd17346">
    <property type="entry name" value="MFS_DtpA_like"/>
    <property type="match status" value="1"/>
</dbReference>
<feature type="transmembrane region" description="Helical" evidence="9">
    <location>
        <begin position="73"/>
        <end position="96"/>
    </location>
</feature>
<feature type="transmembrane region" description="Helical" evidence="9">
    <location>
        <begin position="416"/>
        <end position="439"/>
    </location>
</feature>
<dbReference type="InterPro" id="IPR000109">
    <property type="entry name" value="POT_fam"/>
</dbReference>
<dbReference type="PANTHER" id="PTHR23517">
    <property type="entry name" value="RESISTANCE PROTEIN MDTM, PUTATIVE-RELATED-RELATED"/>
    <property type="match status" value="1"/>
</dbReference>
<gene>
    <name evidence="11" type="ORF">SGFS_050130</name>
</gene>
<evidence type="ECO:0000256" key="3">
    <source>
        <dbReference type="ARBA" id="ARBA00022448"/>
    </source>
</evidence>
<keyword evidence="7 9" id="KW-0472">Membrane</keyword>
<feature type="transmembrane region" description="Helical" evidence="9">
    <location>
        <begin position="300"/>
        <end position="319"/>
    </location>
</feature>